<protein>
    <submittedName>
        <fullName evidence="1">Uncharacterized protein</fullName>
    </submittedName>
</protein>
<name>A0ACB8AYE5_9AGAM</name>
<comment type="caution">
    <text evidence="1">The sequence shown here is derived from an EMBL/GenBank/DDBJ whole genome shotgun (WGS) entry which is preliminary data.</text>
</comment>
<proteinExistence type="predicted"/>
<gene>
    <name evidence="1" type="ORF">BV22DRAFT_1024408</name>
</gene>
<accession>A0ACB8AYE5</accession>
<dbReference type="Proteomes" id="UP000790709">
    <property type="component" value="Unassembled WGS sequence"/>
</dbReference>
<evidence type="ECO:0000313" key="1">
    <source>
        <dbReference type="EMBL" id="KAH7918561.1"/>
    </source>
</evidence>
<reference evidence="1" key="1">
    <citation type="journal article" date="2021" name="New Phytol.">
        <title>Evolutionary innovations through gain and loss of genes in the ectomycorrhizal Boletales.</title>
        <authorList>
            <person name="Wu G."/>
            <person name="Miyauchi S."/>
            <person name="Morin E."/>
            <person name="Kuo A."/>
            <person name="Drula E."/>
            <person name="Varga T."/>
            <person name="Kohler A."/>
            <person name="Feng B."/>
            <person name="Cao Y."/>
            <person name="Lipzen A."/>
            <person name="Daum C."/>
            <person name="Hundley H."/>
            <person name="Pangilinan J."/>
            <person name="Johnson J."/>
            <person name="Barry K."/>
            <person name="LaButti K."/>
            <person name="Ng V."/>
            <person name="Ahrendt S."/>
            <person name="Min B."/>
            <person name="Choi I.G."/>
            <person name="Park H."/>
            <person name="Plett J.M."/>
            <person name="Magnuson J."/>
            <person name="Spatafora J.W."/>
            <person name="Nagy L.G."/>
            <person name="Henrissat B."/>
            <person name="Grigoriev I.V."/>
            <person name="Yang Z.L."/>
            <person name="Xu J."/>
            <person name="Martin F.M."/>
        </authorList>
    </citation>
    <scope>NUCLEOTIDE SEQUENCE</scope>
    <source>
        <strain evidence="1">KUC20120723A-06</strain>
    </source>
</reference>
<sequence>MARTQLKGGTVRCPSCGRRFLNATRVAQHMNQPTSACMAWQFNNTRTSRTSRMTQPRRPAPAPPQEDLRSDNDVDAPVFEFKADEMDPGGHDGDMDKGAGESQREVGHGEEIEWFEGVGKTFGVGETFMDSFDGDLHAGERGDNLFYPFASGDEWEKAAWLVRSGLSMSKIDEYLSLRMTKTNPLSFRTAKELRSRIEILPAGPRWKFQDLTSEYPTKRPLCIFYRDPIECLQAILSHPPFAKHIGFVPRKVFGCAARLSRVYSSWLSGDRAWDLQKSLPPEASLLGIILSSDKTQITNMTGDRAAHPLLLSLANLDGDIRNKTSANAYLLIALLPVAKFTHKNTRIQGVLRDRLLHQSLDLVLEPLKIAAKIGIMLNDPAGQLRYFFTPLVARYTSPADLELFFESCKAPRLNGVFAPFWRDWTNADPCLFLLPELLHHLHKFFWDHERRWCITVVGATELDYRFSLLQTCSGYRGFGEGISNIKKATGRDHRHAQRYLIGIIAGAVPTTFLTALSALMDFRYLAQAPRYTEADVQCVDRALSQFHAHKHAIIGAQARAGKKGAIENWHIPKLELLQGVVPAIRSHGALTYWSADVTEHAHITVVKDPARSGNNHDSSPQICRYLDRQDKCNRFDIATRVREKEEELSYDDESDEVDEVEGGDRKPLNYFDRARALMRGEHPDAPQPFRTLATPITALHLTYSPTLTNMTVNKTADTFGLRDLRPALADYLSRVQDGVTYHGIGGRRKAHAGCHLPFERIQVWCKLRLQLHSFHYPDLVEPSQAVNAFPPSRVWPYGKYDSVIINVNPEFNWPDSGLEGHLVAHLRVIFRPITSLRHSDTYLAYVERLNVASVDPATRMHILKRALRSNGERTGEVIPLTQIRSPAHLIPRFGRAANSHMTLQTSEEYSTEFFLNRYWDKEIFHALYKPA</sequence>
<keyword evidence="2" id="KW-1185">Reference proteome</keyword>
<dbReference type="EMBL" id="MU266768">
    <property type="protein sequence ID" value="KAH7918561.1"/>
    <property type="molecule type" value="Genomic_DNA"/>
</dbReference>
<evidence type="ECO:0000313" key="2">
    <source>
        <dbReference type="Proteomes" id="UP000790709"/>
    </source>
</evidence>
<organism evidence="1 2">
    <name type="scientific">Leucogyrophana mollusca</name>
    <dbReference type="NCBI Taxonomy" id="85980"/>
    <lineage>
        <taxon>Eukaryota</taxon>
        <taxon>Fungi</taxon>
        <taxon>Dikarya</taxon>
        <taxon>Basidiomycota</taxon>
        <taxon>Agaricomycotina</taxon>
        <taxon>Agaricomycetes</taxon>
        <taxon>Agaricomycetidae</taxon>
        <taxon>Boletales</taxon>
        <taxon>Boletales incertae sedis</taxon>
        <taxon>Leucogyrophana</taxon>
    </lineage>
</organism>